<feature type="region of interest" description="Disordered" evidence="1">
    <location>
        <begin position="150"/>
        <end position="298"/>
    </location>
</feature>
<accession>A0AAE1BGG1</accession>
<gene>
    <name evidence="3" type="ORF">Pcinc_043103</name>
</gene>
<evidence type="ECO:0000256" key="2">
    <source>
        <dbReference type="SAM" id="SignalP"/>
    </source>
</evidence>
<comment type="caution">
    <text evidence="3">The sequence shown here is derived from an EMBL/GenBank/DDBJ whole genome shotgun (WGS) entry which is preliminary data.</text>
</comment>
<protein>
    <submittedName>
        <fullName evidence="3">Uncharacterized protein</fullName>
    </submittedName>
</protein>
<feature type="compositionally biased region" description="Polar residues" evidence="1">
    <location>
        <begin position="155"/>
        <end position="217"/>
    </location>
</feature>
<feature type="compositionally biased region" description="Low complexity" evidence="1">
    <location>
        <begin position="283"/>
        <end position="298"/>
    </location>
</feature>
<sequence length="383" mass="42655">MWVWMWVVLSSLTAASTQTPSPPPPPPITITTGVGVDVTSLQCVSLNWDYFFCNWTVPDCQGCVAVPYLYTSTTTTDYVSGECSCDDNPPPSSYGYQCSCPNDCCIWGPVSYPGIDPIVTVGFHVWRVYNVTQHHSSLGTQKYNRDTQHSHLGTLKNNNSSPQHSHLDTHNMTQHSSLGTQNNNNPQHSSLGTQNNNNSPQHSHLGTHNNYYYNSPQHLHLGTHNINPQHSSLGTQNNNNNPQHSHLDTHNNNNYYNSPQHTHLDTHNNNNYNSPQHSHLDTHNNNNNPQHSSSNPHQVLLGAHNHTFNNYELVIPDQMQSVEVTPLDEGTTTPTAATRLVNVTWTLPAPMSTFSQVAGVVIRVDYRLATELTTSSLTLPWSM</sequence>
<name>A0AAE1BGG1_PETCI</name>
<evidence type="ECO:0000313" key="3">
    <source>
        <dbReference type="EMBL" id="KAK3850175.1"/>
    </source>
</evidence>
<reference evidence="3" key="1">
    <citation type="submission" date="2023-10" db="EMBL/GenBank/DDBJ databases">
        <title>Genome assemblies of two species of porcelain crab, Petrolisthes cinctipes and Petrolisthes manimaculis (Anomura: Porcellanidae).</title>
        <authorList>
            <person name="Angst P."/>
        </authorList>
    </citation>
    <scope>NUCLEOTIDE SEQUENCE</scope>
    <source>
        <strain evidence="3">PB745_01</strain>
        <tissue evidence="3">Gill</tissue>
    </source>
</reference>
<organism evidence="3 4">
    <name type="scientific">Petrolisthes cinctipes</name>
    <name type="common">Flat porcelain crab</name>
    <dbReference type="NCBI Taxonomy" id="88211"/>
    <lineage>
        <taxon>Eukaryota</taxon>
        <taxon>Metazoa</taxon>
        <taxon>Ecdysozoa</taxon>
        <taxon>Arthropoda</taxon>
        <taxon>Crustacea</taxon>
        <taxon>Multicrustacea</taxon>
        <taxon>Malacostraca</taxon>
        <taxon>Eumalacostraca</taxon>
        <taxon>Eucarida</taxon>
        <taxon>Decapoda</taxon>
        <taxon>Pleocyemata</taxon>
        <taxon>Anomura</taxon>
        <taxon>Galatheoidea</taxon>
        <taxon>Porcellanidae</taxon>
        <taxon>Petrolisthes</taxon>
    </lineage>
</organism>
<dbReference type="AlphaFoldDB" id="A0AAE1BGG1"/>
<dbReference type="EMBL" id="JAWQEG010008506">
    <property type="protein sequence ID" value="KAK3850175.1"/>
    <property type="molecule type" value="Genomic_DNA"/>
</dbReference>
<keyword evidence="4" id="KW-1185">Reference proteome</keyword>
<feature type="non-terminal residue" evidence="3">
    <location>
        <position position="383"/>
    </location>
</feature>
<evidence type="ECO:0000313" key="4">
    <source>
        <dbReference type="Proteomes" id="UP001286313"/>
    </source>
</evidence>
<keyword evidence="2" id="KW-0732">Signal</keyword>
<feature type="compositionally biased region" description="Polar residues" evidence="1">
    <location>
        <begin position="224"/>
        <end position="277"/>
    </location>
</feature>
<dbReference type="Proteomes" id="UP001286313">
    <property type="component" value="Unassembled WGS sequence"/>
</dbReference>
<feature type="signal peptide" evidence="2">
    <location>
        <begin position="1"/>
        <end position="17"/>
    </location>
</feature>
<feature type="chain" id="PRO_5042114257" evidence="2">
    <location>
        <begin position="18"/>
        <end position="383"/>
    </location>
</feature>
<evidence type="ECO:0000256" key="1">
    <source>
        <dbReference type="SAM" id="MobiDB-lite"/>
    </source>
</evidence>
<proteinExistence type="predicted"/>